<evidence type="ECO:0000256" key="3">
    <source>
        <dbReference type="ARBA" id="ARBA00022801"/>
    </source>
</evidence>
<dbReference type="SUPFAM" id="SSF52540">
    <property type="entry name" value="P-loop containing nucleoside triphosphate hydrolases"/>
    <property type="match status" value="1"/>
</dbReference>
<reference evidence="10 11" key="1">
    <citation type="journal article" date="2014" name="Genome Announc.">
        <title>Draft genome sequences of eight enterohepatic helicobacter species isolated from both laboratory and wild rodents.</title>
        <authorList>
            <person name="Sheh A."/>
            <person name="Shen Z."/>
            <person name="Fox J.G."/>
        </authorList>
    </citation>
    <scope>NUCLEOTIDE SEQUENCE [LARGE SCALE GENOMIC DNA]</scope>
    <source>
        <strain evidence="10 11">MIT 01-6451</strain>
    </source>
</reference>
<dbReference type="InterPro" id="IPR047112">
    <property type="entry name" value="RecG/Mfd"/>
</dbReference>
<evidence type="ECO:0000256" key="2">
    <source>
        <dbReference type="ARBA" id="ARBA00022763"/>
    </source>
</evidence>
<dbReference type="PROSITE" id="PS51192">
    <property type="entry name" value="HELICASE_ATP_BIND_1"/>
    <property type="match status" value="1"/>
</dbReference>
<dbReference type="SMART" id="SM00490">
    <property type="entry name" value="HELICc"/>
    <property type="match status" value="1"/>
</dbReference>
<dbReference type="OrthoDB" id="9804325at2"/>
<dbReference type="GO" id="GO:0006281">
    <property type="term" value="P:DNA repair"/>
    <property type="evidence" value="ECO:0007669"/>
    <property type="project" value="UniProtKB-KW"/>
</dbReference>
<dbReference type="AlphaFoldDB" id="A0A099BC04"/>
<dbReference type="GO" id="GO:0003678">
    <property type="term" value="F:DNA helicase activity"/>
    <property type="evidence" value="ECO:0007669"/>
    <property type="project" value="TreeGrafter"/>
</dbReference>
<dbReference type="InterPro" id="IPR011545">
    <property type="entry name" value="DEAD/DEAH_box_helicase_dom"/>
</dbReference>
<keyword evidence="3" id="KW-0378">Hydrolase</keyword>
<dbReference type="Proteomes" id="UP000029707">
    <property type="component" value="Unassembled WGS sequence"/>
</dbReference>
<dbReference type="Pfam" id="PF00270">
    <property type="entry name" value="DEAD"/>
    <property type="match status" value="1"/>
</dbReference>
<dbReference type="eggNOG" id="COG1200">
    <property type="taxonomic scope" value="Bacteria"/>
</dbReference>
<keyword evidence="7" id="KW-0234">DNA repair</keyword>
<comment type="caution">
    <text evidence="10">The sequence shown here is derived from an EMBL/GenBank/DDBJ whole genome shotgun (WGS) entry which is preliminary data.</text>
</comment>
<name>A0A099BC04_9HELI</name>
<feature type="domain" description="Helicase C-terminal" evidence="9">
    <location>
        <begin position="444"/>
        <end position="600"/>
    </location>
</feature>
<dbReference type="GO" id="GO:0016787">
    <property type="term" value="F:hydrolase activity"/>
    <property type="evidence" value="ECO:0007669"/>
    <property type="project" value="UniProtKB-KW"/>
</dbReference>
<dbReference type="PANTHER" id="PTHR47964">
    <property type="entry name" value="ATP-DEPENDENT DNA HELICASE HOMOLOG RECG, CHLOROPLASTIC"/>
    <property type="match status" value="1"/>
</dbReference>
<dbReference type="Pfam" id="PF00271">
    <property type="entry name" value="Helicase_C"/>
    <property type="match status" value="1"/>
</dbReference>
<dbReference type="PANTHER" id="PTHR47964:SF1">
    <property type="entry name" value="ATP-DEPENDENT DNA HELICASE HOMOLOG RECG, CHLOROPLASTIC"/>
    <property type="match status" value="1"/>
</dbReference>
<dbReference type="STRING" id="425400.LS65_07055"/>
<organism evidence="10 11">
    <name type="scientific">Helicobacter japonicus</name>
    <dbReference type="NCBI Taxonomy" id="425400"/>
    <lineage>
        <taxon>Bacteria</taxon>
        <taxon>Pseudomonadati</taxon>
        <taxon>Campylobacterota</taxon>
        <taxon>Epsilonproteobacteria</taxon>
        <taxon>Campylobacterales</taxon>
        <taxon>Helicobacteraceae</taxon>
        <taxon>Helicobacter</taxon>
    </lineage>
</organism>
<dbReference type="RefSeq" id="WP_034362667.1">
    <property type="nucleotide sequence ID" value="NZ_CAJUDB010000001.1"/>
</dbReference>
<evidence type="ECO:0000313" key="10">
    <source>
        <dbReference type="EMBL" id="TLE02953.1"/>
    </source>
</evidence>
<evidence type="ECO:0000256" key="7">
    <source>
        <dbReference type="ARBA" id="ARBA00023204"/>
    </source>
</evidence>
<protein>
    <submittedName>
        <fullName evidence="10">ATP-dependent DNA helicase RecG</fullName>
    </submittedName>
</protein>
<evidence type="ECO:0000256" key="6">
    <source>
        <dbReference type="ARBA" id="ARBA00023125"/>
    </source>
</evidence>
<feature type="domain" description="Helicase ATP-binding" evidence="8">
    <location>
        <begin position="255"/>
        <end position="426"/>
    </location>
</feature>
<evidence type="ECO:0000259" key="8">
    <source>
        <dbReference type="PROSITE" id="PS51192"/>
    </source>
</evidence>
<dbReference type="GO" id="GO:0003677">
    <property type="term" value="F:DNA binding"/>
    <property type="evidence" value="ECO:0007669"/>
    <property type="project" value="UniProtKB-KW"/>
</dbReference>
<keyword evidence="2" id="KW-0227">DNA damage</keyword>
<dbReference type="EMBL" id="JRMQ02000002">
    <property type="protein sequence ID" value="TLE02953.1"/>
    <property type="molecule type" value="Genomic_DNA"/>
</dbReference>
<evidence type="ECO:0000256" key="1">
    <source>
        <dbReference type="ARBA" id="ARBA00022741"/>
    </source>
</evidence>
<dbReference type="InterPro" id="IPR027417">
    <property type="entry name" value="P-loop_NTPase"/>
</dbReference>
<keyword evidence="4 10" id="KW-0347">Helicase</keyword>
<gene>
    <name evidence="10" type="primary">recG</name>
    <name evidence="10" type="ORF">LS65_002815</name>
</gene>
<keyword evidence="11" id="KW-1185">Reference proteome</keyword>
<dbReference type="SMART" id="SM00487">
    <property type="entry name" value="DEXDc"/>
    <property type="match status" value="1"/>
</dbReference>
<dbReference type="InterPro" id="IPR014001">
    <property type="entry name" value="Helicase_ATP-bd"/>
</dbReference>
<evidence type="ECO:0000256" key="4">
    <source>
        <dbReference type="ARBA" id="ARBA00022806"/>
    </source>
</evidence>
<evidence type="ECO:0000259" key="9">
    <source>
        <dbReference type="PROSITE" id="PS51194"/>
    </source>
</evidence>
<dbReference type="CDD" id="cd04488">
    <property type="entry name" value="RecG_wedge_OBF"/>
    <property type="match status" value="1"/>
</dbReference>
<dbReference type="Gene3D" id="3.40.50.300">
    <property type="entry name" value="P-loop containing nucleotide triphosphate hydrolases"/>
    <property type="match status" value="2"/>
</dbReference>
<sequence length="639" mass="72951">MCDESINNLSKTNKERLKKLKITSLLQFVITHTPKSYTNTTLSTTLNLHQNGVFKVYIHDTQMLGFGKNTRFRIDATMSDFNEPLQMIIFHPQVFHKKIFTPHTQMYIMGKLEMYNHQYSIIQPKIIKHINTISLSFKTTALTAKSMQELCTEFVSIENLMQEGLPQKIAQKIYEIFSPNPTFFAAFSVQNALPQEYLNALKFAEIYNYLNLLSRKKRYFPALYQCNNDISTFIHSLPFTLTQGQKQAIADIQMDLSKNIAARRLIMGDVGCGKTLVILCAVMIAYPYKSILMTPTTILATQIYEEAKRLLPDFVHCHLITAKTKKLSDETKNAHFIIGTQALLYREFELEDLALVMSDEQHRFGTNQRYSLEKIASNKENLPNLLESATDSKHTKSRPHSLQFSATPIPRTLAMINTQFIDLSVIKDLPFKKDISTSIIDKSHFKMMFAHLKDEVAKGHQAIIVYPLVEESEHLDYLSLSEGIGFWQKHFNNVYSTFGKDKNKTQVMSDFADNGSLLLATTLIEVGISLPKVSTIVIVAPERLGLATLHQLRGRVSRNGLKGYCYLYTHQPQNERLKAFCETLSGFDIAELDLKYRNSGDLLSGERQSGDEFIYIDMSTDSKIIEEAKMLLNSPHHVF</sequence>
<dbReference type="GO" id="GO:0005524">
    <property type="term" value="F:ATP binding"/>
    <property type="evidence" value="ECO:0007669"/>
    <property type="project" value="UniProtKB-KW"/>
</dbReference>
<accession>A0A099BC04</accession>
<proteinExistence type="predicted"/>
<evidence type="ECO:0000256" key="5">
    <source>
        <dbReference type="ARBA" id="ARBA00022840"/>
    </source>
</evidence>
<evidence type="ECO:0000313" key="11">
    <source>
        <dbReference type="Proteomes" id="UP000029707"/>
    </source>
</evidence>
<keyword evidence="5" id="KW-0067">ATP-binding</keyword>
<dbReference type="NCBIfam" id="NF008169">
    <property type="entry name" value="PRK10917.2-3"/>
    <property type="match status" value="1"/>
</dbReference>
<dbReference type="InterPro" id="IPR001650">
    <property type="entry name" value="Helicase_C-like"/>
</dbReference>
<dbReference type="PROSITE" id="PS51194">
    <property type="entry name" value="HELICASE_CTER"/>
    <property type="match status" value="1"/>
</dbReference>
<keyword evidence="1" id="KW-0547">Nucleotide-binding</keyword>
<keyword evidence="6" id="KW-0238">DNA-binding</keyword>